<keyword evidence="3" id="KW-1185">Reference proteome</keyword>
<dbReference type="GO" id="GO:0072344">
    <property type="term" value="P:rescue of stalled ribosome"/>
    <property type="evidence" value="ECO:0007669"/>
    <property type="project" value="TreeGrafter"/>
</dbReference>
<dbReference type="PANTHER" id="PTHR22684:SF0">
    <property type="entry name" value="RIBOSOME QUALITY CONTROL COMPLEX SUBUNIT TCF25"/>
    <property type="match status" value="1"/>
</dbReference>
<feature type="compositionally biased region" description="Acidic residues" evidence="1">
    <location>
        <begin position="775"/>
        <end position="786"/>
    </location>
</feature>
<feature type="compositionally biased region" description="Low complexity" evidence="1">
    <location>
        <begin position="42"/>
        <end position="51"/>
    </location>
</feature>
<proteinExistence type="predicted"/>
<feature type="compositionally biased region" description="Acidic residues" evidence="1">
    <location>
        <begin position="734"/>
        <end position="754"/>
    </location>
</feature>
<dbReference type="EMBL" id="ML210232">
    <property type="protein sequence ID" value="TFK22781.1"/>
    <property type="molecule type" value="Genomic_DNA"/>
</dbReference>
<dbReference type="GO" id="GO:1990116">
    <property type="term" value="P:ribosome-associated ubiquitin-dependent protein catabolic process"/>
    <property type="evidence" value="ECO:0007669"/>
    <property type="project" value="TreeGrafter"/>
</dbReference>
<dbReference type="InterPro" id="IPR006994">
    <property type="entry name" value="TCF25/Rqc1"/>
</dbReference>
<dbReference type="GO" id="GO:1990112">
    <property type="term" value="C:RQC complex"/>
    <property type="evidence" value="ECO:0007669"/>
    <property type="project" value="TreeGrafter"/>
</dbReference>
<protein>
    <submittedName>
        <fullName evidence="2">DUF654-domain-containing protein</fullName>
    </submittedName>
</protein>
<evidence type="ECO:0000256" key="1">
    <source>
        <dbReference type="SAM" id="MobiDB-lite"/>
    </source>
</evidence>
<accession>A0A5C3KQG0</accession>
<feature type="compositionally biased region" description="Low complexity" evidence="1">
    <location>
        <begin position="79"/>
        <end position="91"/>
    </location>
</feature>
<dbReference type="AlphaFoldDB" id="A0A5C3KQG0"/>
<organism evidence="2 3">
    <name type="scientific">Coprinopsis marcescibilis</name>
    <name type="common">Agaric fungus</name>
    <name type="synonym">Psathyrella marcescibilis</name>
    <dbReference type="NCBI Taxonomy" id="230819"/>
    <lineage>
        <taxon>Eukaryota</taxon>
        <taxon>Fungi</taxon>
        <taxon>Dikarya</taxon>
        <taxon>Basidiomycota</taxon>
        <taxon>Agaricomycotina</taxon>
        <taxon>Agaricomycetes</taxon>
        <taxon>Agaricomycetidae</taxon>
        <taxon>Agaricales</taxon>
        <taxon>Agaricineae</taxon>
        <taxon>Psathyrellaceae</taxon>
        <taxon>Coprinopsis</taxon>
    </lineage>
</organism>
<reference evidence="2 3" key="1">
    <citation type="journal article" date="2019" name="Nat. Ecol. Evol.">
        <title>Megaphylogeny resolves global patterns of mushroom evolution.</title>
        <authorList>
            <person name="Varga T."/>
            <person name="Krizsan K."/>
            <person name="Foldi C."/>
            <person name="Dima B."/>
            <person name="Sanchez-Garcia M."/>
            <person name="Sanchez-Ramirez S."/>
            <person name="Szollosi G.J."/>
            <person name="Szarkandi J.G."/>
            <person name="Papp V."/>
            <person name="Albert L."/>
            <person name="Andreopoulos W."/>
            <person name="Angelini C."/>
            <person name="Antonin V."/>
            <person name="Barry K.W."/>
            <person name="Bougher N.L."/>
            <person name="Buchanan P."/>
            <person name="Buyck B."/>
            <person name="Bense V."/>
            <person name="Catcheside P."/>
            <person name="Chovatia M."/>
            <person name="Cooper J."/>
            <person name="Damon W."/>
            <person name="Desjardin D."/>
            <person name="Finy P."/>
            <person name="Geml J."/>
            <person name="Haridas S."/>
            <person name="Hughes K."/>
            <person name="Justo A."/>
            <person name="Karasinski D."/>
            <person name="Kautmanova I."/>
            <person name="Kiss B."/>
            <person name="Kocsube S."/>
            <person name="Kotiranta H."/>
            <person name="LaButti K.M."/>
            <person name="Lechner B.E."/>
            <person name="Liimatainen K."/>
            <person name="Lipzen A."/>
            <person name="Lukacs Z."/>
            <person name="Mihaltcheva S."/>
            <person name="Morgado L.N."/>
            <person name="Niskanen T."/>
            <person name="Noordeloos M.E."/>
            <person name="Ohm R.A."/>
            <person name="Ortiz-Santana B."/>
            <person name="Ovrebo C."/>
            <person name="Racz N."/>
            <person name="Riley R."/>
            <person name="Savchenko A."/>
            <person name="Shiryaev A."/>
            <person name="Soop K."/>
            <person name="Spirin V."/>
            <person name="Szebenyi C."/>
            <person name="Tomsovsky M."/>
            <person name="Tulloss R.E."/>
            <person name="Uehling J."/>
            <person name="Grigoriev I.V."/>
            <person name="Vagvolgyi C."/>
            <person name="Papp T."/>
            <person name="Martin F.M."/>
            <person name="Miettinen O."/>
            <person name="Hibbett D.S."/>
            <person name="Nagy L.G."/>
        </authorList>
    </citation>
    <scope>NUCLEOTIDE SEQUENCE [LARGE SCALE GENOMIC DNA]</scope>
    <source>
        <strain evidence="2 3">CBS 121175</strain>
    </source>
</reference>
<evidence type="ECO:0000313" key="3">
    <source>
        <dbReference type="Proteomes" id="UP000307440"/>
    </source>
</evidence>
<dbReference type="OrthoDB" id="205993at2759"/>
<evidence type="ECO:0000313" key="2">
    <source>
        <dbReference type="EMBL" id="TFK22781.1"/>
    </source>
</evidence>
<gene>
    <name evidence="2" type="ORF">FA15DRAFT_688182</name>
</gene>
<feature type="region of interest" description="Disordered" evidence="1">
    <location>
        <begin position="769"/>
        <end position="793"/>
    </location>
</feature>
<feature type="compositionally biased region" description="Acidic residues" evidence="1">
    <location>
        <begin position="52"/>
        <end position="63"/>
    </location>
</feature>
<dbReference type="STRING" id="230819.A0A5C3KQG0"/>
<dbReference type="PANTHER" id="PTHR22684">
    <property type="entry name" value="NULP1-RELATED"/>
    <property type="match status" value="1"/>
</dbReference>
<sequence>MAGRLNKRQQRELEELQTLGGPGLQADASESEEETQIRAPKAAAFAALMGDAGDDASEDEDDEPKSKSRKTKKKKKKSATTVTAAVANTTPKPSPQPSKPIPSTSAKSEKKALKKAKAKERKAQDDELEEALKELQIKYPPSQKINQKTASGQTFADLLSVAPQHLDPDAEMRKFFGSKVVQANKTPSAAGSSSKRQTATARSVLTRPQSTWWSAKQREGLSIRQLSDEEVQLKLKTHRWEPVLEERWWTVEYSKRYRALTKVFMRTVASGDPQGFYDLLSRSPWHADTLLQLSEVYRHREEYAQAVDFVDRAMFTYERAFIGAFNFTSGNNRLDFDHVENRPFFLAIHRQVADLQRRGCVRTAFEFSKLLYSLDPWNDPHGALLHLDYLATKTGLHQWIVDLFDLFSGRRQESQKTKPDSRINPSFLPGFTYARSLALRLIEVSEKSQDHSRSNEALRDALRDFPSVLPLLADKLDIALPASIRSHPDFKVQTDGQSLGAAMGALHLQSHLYVQRSFALWKDHSDWLSNTAIEVFEKLPSRLPATQRQQDFLALYENQGPRYSAYRHLVILESTHRNLFPFIPQSVQHDSRSLSCDPLPPLTSISRYDDEFFKGMDDLQSFRTRTRRERAMDERRLAQMVPDAGFRQQLEGFFNGNPGLHGRFPGGIVQFAQAVAQLPPDVLEDIMIANVGAEQGGEQVMPGGLVDILDMNGDGPVNVPVRDLEPQLDAGNQFDDEELEGEGDFDEEEEEEDISPIPTVIRNILGRFWGRAPPEDNDSSDEETELLDNTGVD</sequence>
<dbReference type="Proteomes" id="UP000307440">
    <property type="component" value="Unassembled WGS sequence"/>
</dbReference>
<name>A0A5C3KQG0_COPMA</name>
<dbReference type="Pfam" id="PF04910">
    <property type="entry name" value="Tcf25"/>
    <property type="match status" value="1"/>
</dbReference>
<feature type="region of interest" description="Disordered" evidence="1">
    <location>
        <begin position="1"/>
        <end position="127"/>
    </location>
</feature>
<feature type="compositionally biased region" description="Basic residues" evidence="1">
    <location>
        <begin position="67"/>
        <end position="78"/>
    </location>
</feature>
<feature type="region of interest" description="Disordered" evidence="1">
    <location>
        <begin position="727"/>
        <end position="756"/>
    </location>
</feature>